<organism evidence="2">
    <name type="scientific">Chaetoceros debilis</name>
    <dbReference type="NCBI Taxonomy" id="122233"/>
    <lineage>
        <taxon>Eukaryota</taxon>
        <taxon>Sar</taxon>
        <taxon>Stramenopiles</taxon>
        <taxon>Ochrophyta</taxon>
        <taxon>Bacillariophyta</taxon>
        <taxon>Coscinodiscophyceae</taxon>
        <taxon>Chaetocerotophycidae</taxon>
        <taxon>Chaetocerotales</taxon>
        <taxon>Chaetocerotaceae</taxon>
        <taxon>Chaetoceros</taxon>
    </lineage>
</organism>
<feature type="compositionally biased region" description="Low complexity" evidence="1">
    <location>
        <begin position="212"/>
        <end position="225"/>
    </location>
</feature>
<reference evidence="2" key="1">
    <citation type="submission" date="2021-01" db="EMBL/GenBank/DDBJ databases">
        <authorList>
            <person name="Corre E."/>
            <person name="Pelletier E."/>
            <person name="Niang G."/>
            <person name="Scheremetjew M."/>
            <person name="Finn R."/>
            <person name="Kale V."/>
            <person name="Holt S."/>
            <person name="Cochrane G."/>
            <person name="Meng A."/>
            <person name="Brown T."/>
            <person name="Cohen L."/>
        </authorList>
    </citation>
    <scope>NUCLEOTIDE SEQUENCE</scope>
    <source>
        <strain evidence="2">MM31A-1</strain>
    </source>
</reference>
<sequence length="225" mass="25005">MHQPNIYILYIRTDMHYVRSLSPSSLLVGFEIPTIDHTSQSYDSNIHTKESQHLYLKLGETATIINNNAHSQYHGNTTTIKLISQEEMFNRGAFIIPRALCSSDSSNMVPFAAVECSGPFVPCCFYPLDSTYNIISTGGQIFNDIELEGDGNWSDYDYIVGEPAALAGLKGVFLTYKECTSLPLCCFNSRLLTRGKNQFIYSPLSPPKSDDTSSLSSSTDNFNHA</sequence>
<dbReference type="AlphaFoldDB" id="A0A7S3Q9P9"/>
<evidence type="ECO:0000313" key="2">
    <source>
        <dbReference type="EMBL" id="CAE0470519.1"/>
    </source>
</evidence>
<dbReference type="EMBL" id="HBIO01019967">
    <property type="protein sequence ID" value="CAE0470519.1"/>
    <property type="molecule type" value="Transcribed_RNA"/>
</dbReference>
<gene>
    <name evidence="2" type="ORF">CDEB00056_LOCUS15372</name>
</gene>
<feature type="region of interest" description="Disordered" evidence="1">
    <location>
        <begin position="203"/>
        <end position="225"/>
    </location>
</feature>
<name>A0A7S3Q9P9_9STRA</name>
<proteinExistence type="predicted"/>
<protein>
    <submittedName>
        <fullName evidence="2">Uncharacterized protein</fullName>
    </submittedName>
</protein>
<accession>A0A7S3Q9P9</accession>
<dbReference type="InterPro" id="IPR008584">
    <property type="entry name" value="CXXC_Zn-binding_euk"/>
</dbReference>
<dbReference type="SUPFAM" id="SSF141678">
    <property type="entry name" value="MAL13P1.257-like"/>
    <property type="match status" value="1"/>
</dbReference>
<dbReference type="Pfam" id="PF05907">
    <property type="entry name" value="CXXC_Zn-b_euk"/>
    <property type="match status" value="1"/>
</dbReference>
<evidence type="ECO:0000256" key="1">
    <source>
        <dbReference type="SAM" id="MobiDB-lite"/>
    </source>
</evidence>